<evidence type="ECO:0000256" key="2">
    <source>
        <dbReference type="ARBA" id="ARBA00002204"/>
    </source>
</evidence>
<dbReference type="GO" id="GO:0019441">
    <property type="term" value="P:L-tryptophan catabolic process to kynurenine"/>
    <property type="evidence" value="ECO:0007669"/>
    <property type="project" value="InterPro"/>
</dbReference>
<comment type="cofactor">
    <cofactor evidence="1">
        <name>Zn(2+)</name>
        <dbReference type="ChEBI" id="CHEBI:29105"/>
    </cofactor>
</comment>
<dbReference type="Pfam" id="PF04199">
    <property type="entry name" value="Cyclase"/>
    <property type="match status" value="1"/>
</dbReference>
<reference evidence="12 13" key="1">
    <citation type="submission" date="2016-05" db="EMBL/GenBank/DDBJ databases">
        <authorList>
            <person name="Lavstsen T."/>
            <person name="Jespersen J.S."/>
        </authorList>
    </citation>
    <scope>NUCLEOTIDE SEQUENCE [LARGE SCALE GENOMIC DNA]</scope>
    <source>
        <strain evidence="12 13">B7-9</strain>
    </source>
</reference>
<keyword evidence="7" id="KW-0378">Hydrolase</keyword>
<evidence type="ECO:0000256" key="10">
    <source>
        <dbReference type="ARBA" id="ARBA00048496"/>
    </source>
</evidence>
<dbReference type="FunFam" id="3.50.30.50:FF:000001">
    <property type="entry name" value="Kynurenine formamidase"/>
    <property type="match status" value="1"/>
</dbReference>
<comment type="caution">
    <text evidence="12">The sequence shown here is derived from an EMBL/GenBank/DDBJ whole genome shotgun (WGS) entry which is preliminary data.</text>
</comment>
<comment type="subunit">
    <text evidence="3">Homodimer.</text>
</comment>
<evidence type="ECO:0000256" key="4">
    <source>
        <dbReference type="ARBA" id="ARBA00012930"/>
    </source>
</evidence>
<evidence type="ECO:0000256" key="8">
    <source>
        <dbReference type="ARBA" id="ARBA00022833"/>
    </source>
</evidence>
<dbReference type="InterPro" id="IPR007325">
    <property type="entry name" value="KFase/CYL"/>
</dbReference>
<dbReference type="PANTHER" id="PTHR31118:SF32">
    <property type="entry name" value="KYNURENINE FORMAMIDASE"/>
    <property type="match status" value="1"/>
</dbReference>
<dbReference type="EMBL" id="LYXE01000182">
    <property type="protein sequence ID" value="PDV96745.1"/>
    <property type="molecule type" value="Genomic_DNA"/>
</dbReference>
<evidence type="ECO:0000313" key="12">
    <source>
        <dbReference type="EMBL" id="PDV96745.1"/>
    </source>
</evidence>
<keyword evidence="9" id="KW-0823">Tryptophan catabolism</keyword>
<dbReference type="RefSeq" id="WP_097655130.1">
    <property type="nucleotide sequence ID" value="NZ_LYXE01000182.1"/>
</dbReference>
<dbReference type="Gene3D" id="3.50.30.50">
    <property type="entry name" value="Putative cyclase"/>
    <property type="match status" value="1"/>
</dbReference>
<accession>A0A2H3KG83</accession>
<name>A0A2H3KG83_9CHLR</name>
<dbReference type="OrthoDB" id="9796085at2"/>
<dbReference type="SUPFAM" id="SSF102198">
    <property type="entry name" value="Putative cyclase"/>
    <property type="match status" value="1"/>
</dbReference>
<comment type="catalytic activity">
    <reaction evidence="10">
        <text>N-formyl-L-kynurenine + H2O = L-kynurenine + formate + H(+)</text>
        <dbReference type="Rhea" id="RHEA:13009"/>
        <dbReference type="ChEBI" id="CHEBI:15377"/>
        <dbReference type="ChEBI" id="CHEBI:15378"/>
        <dbReference type="ChEBI" id="CHEBI:15740"/>
        <dbReference type="ChEBI" id="CHEBI:57959"/>
        <dbReference type="ChEBI" id="CHEBI:58629"/>
        <dbReference type="EC" id="3.5.1.9"/>
    </reaction>
</comment>
<dbReference type="GO" id="GO:0004061">
    <property type="term" value="F:arylformamidase activity"/>
    <property type="evidence" value="ECO:0007669"/>
    <property type="project" value="UniProtKB-EC"/>
</dbReference>
<evidence type="ECO:0000256" key="11">
    <source>
        <dbReference type="ARBA" id="ARBA00060547"/>
    </source>
</evidence>
<organism evidence="12 13">
    <name type="scientific">Candidatus Chloroploca asiatica</name>
    <dbReference type="NCBI Taxonomy" id="1506545"/>
    <lineage>
        <taxon>Bacteria</taxon>
        <taxon>Bacillati</taxon>
        <taxon>Chloroflexota</taxon>
        <taxon>Chloroflexia</taxon>
        <taxon>Chloroflexales</taxon>
        <taxon>Chloroflexineae</taxon>
        <taxon>Oscillochloridaceae</taxon>
        <taxon>Candidatus Chloroploca</taxon>
    </lineage>
</organism>
<evidence type="ECO:0000256" key="6">
    <source>
        <dbReference type="ARBA" id="ARBA00022723"/>
    </source>
</evidence>
<evidence type="ECO:0000256" key="9">
    <source>
        <dbReference type="ARBA" id="ARBA00023079"/>
    </source>
</evidence>
<dbReference type="PANTHER" id="PTHR31118">
    <property type="entry name" value="CYCLASE-LIKE PROTEIN 2"/>
    <property type="match status" value="1"/>
</dbReference>
<evidence type="ECO:0000256" key="3">
    <source>
        <dbReference type="ARBA" id="ARBA00011738"/>
    </source>
</evidence>
<protein>
    <recommendedName>
        <fullName evidence="5">Kynurenine formamidase</fullName>
        <ecNumber evidence="4">3.5.1.9</ecNumber>
    </recommendedName>
</protein>
<proteinExistence type="predicted"/>
<gene>
    <name evidence="12" type="ORF">A9Q02_05835</name>
</gene>
<comment type="function">
    <text evidence="2">Catalyzes the hydrolysis of N-formyl-L-kynurenine to L-kynurenine, the second step in the kynurenine pathway of tryptophan degradation.</text>
</comment>
<evidence type="ECO:0000256" key="5">
    <source>
        <dbReference type="ARBA" id="ARBA00014889"/>
    </source>
</evidence>
<keyword evidence="8" id="KW-0862">Zinc</keyword>
<dbReference type="InterPro" id="IPR037175">
    <property type="entry name" value="KFase_sf"/>
</dbReference>
<evidence type="ECO:0000313" key="13">
    <source>
        <dbReference type="Proteomes" id="UP000220922"/>
    </source>
</evidence>
<evidence type="ECO:0000256" key="7">
    <source>
        <dbReference type="ARBA" id="ARBA00022801"/>
    </source>
</evidence>
<dbReference type="EC" id="3.5.1.9" evidence="4"/>
<dbReference type="GO" id="GO:0046872">
    <property type="term" value="F:metal ion binding"/>
    <property type="evidence" value="ECO:0007669"/>
    <property type="project" value="UniProtKB-KW"/>
</dbReference>
<dbReference type="Proteomes" id="UP000220922">
    <property type="component" value="Unassembled WGS sequence"/>
</dbReference>
<keyword evidence="6" id="KW-0479">Metal-binding</keyword>
<dbReference type="AlphaFoldDB" id="A0A2H3KG83"/>
<keyword evidence="13" id="KW-1185">Reference proteome</keyword>
<comment type="pathway">
    <text evidence="11">Amino-acid degradation; L-tryptophan degradation via kynurenine pathway; L-kynurenine from L-tryptophan: step 2/2.</text>
</comment>
<evidence type="ECO:0000256" key="1">
    <source>
        <dbReference type="ARBA" id="ARBA00001947"/>
    </source>
</evidence>
<sequence length="211" mass="22821">MKILQDLSMLINATMPVYAGDAPVCLEPHCTIAADGVNITAIKNATTHFGTHIDLPRHIFADGASLDDVPLADLCGPVQIIAIEHPTTISVEEVARHRFKPGEMVLFRTRNTRDGLLERSAFCHDYVYLTPEAATYLVQQKVRLVGIDYLSVDPPHTPALPAHHILLGHGVLILEGVVLTDVQPGHSTLLCLPLKLQGVDGAPVRAVLVEG</sequence>